<evidence type="ECO:0000313" key="12">
    <source>
        <dbReference type="RefSeq" id="XP_058988100.1"/>
    </source>
</evidence>
<feature type="transmembrane region" description="Helical" evidence="10">
    <location>
        <begin position="42"/>
        <end position="63"/>
    </location>
</feature>
<accession>A0ABM3VQQ5</accession>
<keyword evidence="3 10" id="KW-0716">Sensory transduction</keyword>
<feature type="transmembrane region" description="Helical" evidence="10">
    <location>
        <begin position="308"/>
        <end position="332"/>
    </location>
</feature>
<evidence type="ECO:0000256" key="6">
    <source>
        <dbReference type="ARBA" id="ARBA00022989"/>
    </source>
</evidence>
<keyword evidence="6 10" id="KW-1133">Transmembrane helix</keyword>
<feature type="transmembrane region" description="Helical" evidence="10">
    <location>
        <begin position="194"/>
        <end position="217"/>
    </location>
</feature>
<dbReference type="InterPro" id="IPR004117">
    <property type="entry name" value="7tm6_olfct_rcpt"/>
</dbReference>
<keyword evidence="4 10" id="KW-0812">Transmembrane</keyword>
<protein>
    <recommendedName>
        <fullName evidence="10">Odorant receptor</fullName>
    </recommendedName>
</protein>
<evidence type="ECO:0000313" key="11">
    <source>
        <dbReference type="Proteomes" id="UP001652621"/>
    </source>
</evidence>
<dbReference type="RefSeq" id="XP_058988100.1">
    <property type="nucleotide sequence ID" value="XM_059132117.1"/>
</dbReference>
<feature type="transmembrane region" description="Helical" evidence="10">
    <location>
        <begin position="124"/>
        <end position="149"/>
    </location>
</feature>
<dbReference type="Proteomes" id="UP001652621">
    <property type="component" value="Unplaced"/>
</dbReference>
<evidence type="ECO:0000256" key="4">
    <source>
        <dbReference type="ARBA" id="ARBA00022692"/>
    </source>
</evidence>
<evidence type="ECO:0000256" key="1">
    <source>
        <dbReference type="ARBA" id="ARBA00004651"/>
    </source>
</evidence>
<keyword evidence="9 10" id="KW-0807">Transducer</keyword>
<evidence type="ECO:0000256" key="7">
    <source>
        <dbReference type="ARBA" id="ARBA00023136"/>
    </source>
</evidence>
<evidence type="ECO:0000256" key="2">
    <source>
        <dbReference type="ARBA" id="ARBA00022475"/>
    </source>
</evidence>
<dbReference type="PANTHER" id="PTHR21137:SF26">
    <property type="entry name" value="ODORANT RECEPTOR 10A-RELATED"/>
    <property type="match status" value="1"/>
</dbReference>
<evidence type="ECO:0000256" key="3">
    <source>
        <dbReference type="ARBA" id="ARBA00022606"/>
    </source>
</evidence>
<comment type="similarity">
    <text evidence="10">Belongs to the insect chemoreceptor superfamily. Heteromeric odorant receptor channel (TC 1.A.69) family.</text>
</comment>
<keyword evidence="5 10" id="KW-0552">Olfaction</keyword>
<evidence type="ECO:0000256" key="9">
    <source>
        <dbReference type="ARBA" id="ARBA00023224"/>
    </source>
</evidence>
<sequence length="401" mass="46246">MVPNFLKNSYPLNKQYLLIPRFALRILGFYPESEWNVWLKSWAFFNISILAYGCYAELYYGIYYLPIDIVMSLDALCPVASSIMSFIKIFFIWWYREQYKQLIEEVRRLTEAQNTLRKEKMKRWYFTIATRLTALVLFFGLCCSTSYSIRPILTNTLLYLNGKDIVYETPFKMMFPEPLLAMPIYPITFLLVHWHGYITVLSFVAGDGLFLGFCFYFSTLLKALQQDLTEVLGVIDDRETKKYRKLTESEKVMSLSKIIRRHNEIADLTMKLSSIMVEITLCHFITSSVIIGTSVIDLLLFAGGYGSIVYIVYTCAVLSEIFLYCLGGTAVIESSQELAVKAYTSNWYGQSVRIQKMVLLIIVRSQRHFVVKVPFFTPSLPALTAILRFTGSVIALVKSMI</sequence>
<dbReference type="GeneID" id="131807101"/>
<keyword evidence="8 10" id="KW-0675">Receptor</keyword>
<keyword evidence="2" id="KW-1003">Cell membrane</keyword>
<reference evidence="12" key="1">
    <citation type="submission" date="2025-08" db="UniProtKB">
        <authorList>
            <consortium name="RefSeq"/>
        </authorList>
    </citation>
    <scope>IDENTIFICATION</scope>
    <source>
        <strain evidence="12">Aabys</strain>
        <tissue evidence="12">Whole body</tissue>
    </source>
</reference>
<evidence type="ECO:0000256" key="10">
    <source>
        <dbReference type="RuleBase" id="RU351113"/>
    </source>
</evidence>
<feature type="transmembrane region" description="Helical" evidence="10">
    <location>
        <begin position="280"/>
        <end position="302"/>
    </location>
</feature>
<dbReference type="Pfam" id="PF02949">
    <property type="entry name" value="7tm_6"/>
    <property type="match status" value="1"/>
</dbReference>
<comment type="caution">
    <text evidence="10">Lacks conserved residue(s) required for the propagation of feature annotation.</text>
</comment>
<evidence type="ECO:0000256" key="8">
    <source>
        <dbReference type="ARBA" id="ARBA00023170"/>
    </source>
</evidence>
<keyword evidence="7 10" id="KW-0472">Membrane</keyword>
<comment type="subcellular location">
    <subcellularLocation>
        <location evidence="1 10">Cell membrane</location>
        <topology evidence="1 10">Multi-pass membrane protein</topology>
    </subcellularLocation>
</comment>
<proteinExistence type="inferred from homology"/>
<dbReference type="PANTHER" id="PTHR21137">
    <property type="entry name" value="ODORANT RECEPTOR"/>
    <property type="match status" value="1"/>
</dbReference>
<keyword evidence="11" id="KW-1185">Reference proteome</keyword>
<evidence type="ECO:0000256" key="5">
    <source>
        <dbReference type="ARBA" id="ARBA00022725"/>
    </source>
</evidence>
<gene>
    <name evidence="12" type="primary">LOC131807101</name>
</gene>
<name>A0ABM3VQQ5_MUSDO</name>
<feature type="transmembrane region" description="Helical" evidence="10">
    <location>
        <begin position="69"/>
        <end position="95"/>
    </location>
</feature>
<organism evidence="11 12">
    <name type="scientific">Musca domestica</name>
    <name type="common">House fly</name>
    <dbReference type="NCBI Taxonomy" id="7370"/>
    <lineage>
        <taxon>Eukaryota</taxon>
        <taxon>Metazoa</taxon>
        <taxon>Ecdysozoa</taxon>
        <taxon>Arthropoda</taxon>
        <taxon>Hexapoda</taxon>
        <taxon>Insecta</taxon>
        <taxon>Pterygota</taxon>
        <taxon>Neoptera</taxon>
        <taxon>Endopterygota</taxon>
        <taxon>Diptera</taxon>
        <taxon>Brachycera</taxon>
        <taxon>Muscomorpha</taxon>
        <taxon>Muscoidea</taxon>
        <taxon>Muscidae</taxon>
        <taxon>Musca</taxon>
    </lineage>
</organism>